<comment type="caution">
    <text evidence="2">The sequence shown here is derived from an EMBL/GenBank/DDBJ whole genome shotgun (WGS) entry which is preliminary data.</text>
</comment>
<keyword evidence="3" id="KW-1185">Reference proteome</keyword>
<keyword evidence="1" id="KW-0812">Transmembrane</keyword>
<dbReference type="Proteomes" id="UP000004508">
    <property type="component" value="Unassembled WGS sequence"/>
</dbReference>
<organism evidence="2 3">
    <name type="scientific">Ktedonobacter racemifer DSM 44963</name>
    <dbReference type="NCBI Taxonomy" id="485913"/>
    <lineage>
        <taxon>Bacteria</taxon>
        <taxon>Bacillati</taxon>
        <taxon>Chloroflexota</taxon>
        <taxon>Ktedonobacteria</taxon>
        <taxon>Ktedonobacterales</taxon>
        <taxon>Ktedonobacteraceae</taxon>
        <taxon>Ktedonobacter</taxon>
    </lineage>
</organism>
<evidence type="ECO:0000256" key="1">
    <source>
        <dbReference type="SAM" id="Phobius"/>
    </source>
</evidence>
<dbReference type="InParanoid" id="D6U770"/>
<accession>D6U770</accession>
<sequence>MKESGGSVFPITCVGVSPLLLILVLPFCFTLQHLFISRLRTIRFLPFRCSKALIMSINTLQRILRLLGSAYGQMSFLSL</sequence>
<protein>
    <submittedName>
        <fullName evidence="2">Cobalt transport protein</fullName>
    </submittedName>
</protein>
<keyword evidence="1" id="KW-1133">Transmembrane helix</keyword>
<keyword evidence="1" id="KW-0472">Membrane</keyword>
<reference evidence="2 3" key="1">
    <citation type="journal article" date="2011" name="Stand. Genomic Sci.">
        <title>Non-contiguous finished genome sequence and contextual data of the filamentous soil bacterium Ktedonobacter racemifer type strain (SOSP1-21).</title>
        <authorList>
            <person name="Chang Y.J."/>
            <person name="Land M."/>
            <person name="Hauser L."/>
            <person name="Chertkov O."/>
            <person name="Del Rio T.G."/>
            <person name="Nolan M."/>
            <person name="Copeland A."/>
            <person name="Tice H."/>
            <person name="Cheng J.F."/>
            <person name="Lucas S."/>
            <person name="Han C."/>
            <person name="Goodwin L."/>
            <person name="Pitluck S."/>
            <person name="Ivanova N."/>
            <person name="Ovchinikova G."/>
            <person name="Pati A."/>
            <person name="Chen A."/>
            <person name="Palaniappan K."/>
            <person name="Mavromatis K."/>
            <person name="Liolios K."/>
            <person name="Brettin T."/>
            <person name="Fiebig A."/>
            <person name="Rohde M."/>
            <person name="Abt B."/>
            <person name="Goker M."/>
            <person name="Detter J.C."/>
            <person name="Woyke T."/>
            <person name="Bristow J."/>
            <person name="Eisen J.A."/>
            <person name="Markowitz V."/>
            <person name="Hugenholtz P."/>
            <person name="Kyrpides N.C."/>
            <person name="Klenk H.P."/>
            <person name="Lapidus A."/>
        </authorList>
    </citation>
    <scope>NUCLEOTIDE SEQUENCE [LARGE SCALE GENOMIC DNA]</scope>
    <source>
        <strain evidence="3">DSM 44963</strain>
    </source>
</reference>
<evidence type="ECO:0000313" key="3">
    <source>
        <dbReference type="Proteomes" id="UP000004508"/>
    </source>
</evidence>
<proteinExistence type="predicted"/>
<dbReference type="AlphaFoldDB" id="D6U770"/>
<dbReference type="EMBL" id="ADVG01000005">
    <property type="protein sequence ID" value="EFH79731.1"/>
    <property type="molecule type" value="Genomic_DNA"/>
</dbReference>
<feature type="transmembrane region" description="Helical" evidence="1">
    <location>
        <begin position="6"/>
        <end position="31"/>
    </location>
</feature>
<evidence type="ECO:0000313" key="2">
    <source>
        <dbReference type="EMBL" id="EFH79731.1"/>
    </source>
</evidence>
<gene>
    <name evidence="2" type="ORF">Krac_0224</name>
</gene>
<name>D6U770_KTERA</name>